<dbReference type="Proteomes" id="UP000308197">
    <property type="component" value="Unassembled WGS sequence"/>
</dbReference>
<sequence>MTDSPQLHVEAKPRLPTEVCEHVIEAAYDERYDLIQTSLVTLSSCALVCRSWRPRGQSLLFEYVLLRDKDALYRYAELVEASPKLGTYMRTLSLRGYLHVPFSPAVLFPTALRGRLPNLTDVYFHELSAVAKAAKPLPEGKKELPSLPTHPYLPSLMTCISHIRRLYFSNVRFSSFGDLARILNTFLVLQELYCEGVFWAVLGQEPRCMTKHNSSNSRNTFLPKLKLLACVDIDEHGRQRLLSALGPSLRTLWIKFPNDPPSRQPEPVDQSAIEHKEPLLAVDLQSLPHLDRLDFWLAPFPQPHDRTLDSLRDTLVSWVPSNAADRRGNASRSQPYVYLGPWYRQLFKRDAFLELLRAVGLLLEAALGKRESSEGGGGDETTSDPRPETDPCRATIVVHALGDRLEWEEWWKAGIAECLPTFAKWNRLVIHSVHANNPTDAWIDHEQLPQVPSKSDSTTVPVPSAT</sequence>
<evidence type="ECO:0000256" key="1">
    <source>
        <dbReference type="SAM" id="MobiDB-lite"/>
    </source>
</evidence>
<protein>
    <recommendedName>
        <fullName evidence="4">F-box domain-containing protein</fullName>
    </recommendedName>
</protein>
<feature type="region of interest" description="Disordered" evidence="1">
    <location>
        <begin position="369"/>
        <end position="391"/>
    </location>
</feature>
<gene>
    <name evidence="2" type="ORF">K466DRAFT_589215</name>
</gene>
<dbReference type="AlphaFoldDB" id="A0A5C3P4W9"/>
<name>A0A5C3P4W9_9APHY</name>
<feature type="region of interest" description="Disordered" evidence="1">
    <location>
        <begin position="444"/>
        <end position="466"/>
    </location>
</feature>
<feature type="compositionally biased region" description="Polar residues" evidence="1">
    <location>
        <begin position="450"/>
        <end position="466"/>
    </location>
</feature>
<dbReference type="SUPFAM" id="SSF52047">
    <property type="entry name" value="RNI-like"/>
    <property type="match status" value="1"/>
</dbReference>
<evidence type="ECO:0000313" key="2">
    <source>
        <dbReference type="EMBL" id="TFK84059.1"/>
    </source>
</evidence>
<evidence type="ECO:0000313" key="3">
    <source>
        <dbReference type="Proteomes" id="UP000308197"/>
    </source>
</evidence>
<organism evidence="2 3">
    <name type="scientific">Polyporus arcularius HHB13444</name>
    <dbReference type="NCBI Taxonomy" id="1314778"/>
    <lineage>
        <taxon>Eukaryota</taxon>
        <taxon>Fungi</taxon>
        <taxon>Dikarya</taxon>
        <taxon>Basidiomycota</taxon>
        <taxon>Agaricomycotina</taxon>
        <taxon>Agaricomycetes</taxon>
        <taxon>Polyporales</taxon>
        <taxon>Polyporaceae</taxon>
        <taxon>Polyporus</taxon>
    </lineage>
</organism>
<dbReference type="InParanoid" id="A0A5C3P4W9"/>
<dbReference type="EMBL" id="ML211344">
    <property type="protein sequence ID" value="TFK84059.1"/>
    <property type="molecule type" value="Genomic_DNA"/>
</dbReference>
<accession>A0A5C3P4W9</accession>
<proteinExistence type="predicted"/>
<evidence type="ECO:0008006" key="4">
    <source>
        <dbReference type="Google" id="ProtNLM"/>
    </source>
</evidence>
<reference evidence="2 3" key="1">
    <citation type="journal article" date="2019" name="Nat. Ecol. Evol.">
        <title>Megaphylogeny resolves global patterns of mushroom evolution.</title>
        <authorList>
            <person name="Varga T."/>
            <person name="Krizsan K."/>
            <person name="Foldi C."/>
            <person name="Dima B."/>
            <person name="Sanchez-Garcia M."/>
            <person name="Sanchez-Ramirez S."/>
            <person name="Szollosi G.J."/>
            <person name="Szarkandi J.G."/>
            <person name="Papp V."/>
            <person name="Albert L."/>
            <person name="Andreopoulos W."/>
            <person name="Angelini C."/>
            <person name="Antonin V."/>
            <person name="Barry K.W."/>
            <person name="Bougher N.L."/>
            <person name="Buchanan P."/>
            <person name="Buyck B."/>
            <person name="Bense V."/>
            <person name="Catcheside P."/>
            <person name="Chovatia M."/>
            <person name="Cooper J."/>
            <person name="Damon W."/>
            <person name="Desjardin D."/>
            <person name="Finy P."/>
            <person name="Geml J."/>
            <person name="Haridas S."/>
            <person name="Hughes K."/>
            <person name="Justo A."/>
            <person name="Karasinski D."/>
            <person name="Kautmanova I."/>
            <person name="Kiss B."/>
            <person name="Kocsube S."/>
            <person name="Kotiranta H."/>
            <person name="LaButti K.M."/>
            <person name="Lechner B.E."/>
            <person name="Liimatainen K."/>
            <person name="Lipzen A."/>
            <person name="Lukacs Z."/>
            <person name="Mihaltcheva S."/>
            <person name="Morgado L.N."/>
            <person name="Niskanen T."/>
            <person name="Noordeloos M.E."/>
            <person name="Ohm R.A."/>
            <person name="Ortiz-Santana B."/>
            <person name="Ovrebo C."/>
            <person name="Racz N."/>
            <person name="Riley R."/>
            <person name="Savchenko A."/>
            <person name="Shiryaev A."/>
            <person name="Soop K."/>
            <person name="Spirin V."/>
            <person name="Szebenyi C."/>
            <person name="Tomsovsky M."/>
            <person name="Tulloss R.E."/>
            <person name="Uehling J."/>
            <person name="Grigoriev I.V."/>
            <person name="Vagvolgyi C."/>
            <person name="Papp T."/>
            <person name="Martin F.M."/>
            <person name="Miettinen O."/>
            <person name="Hibbett D.S."/>
            <person name="Nagy L.G."/>
        </authorList>
    </citation>
    <scope>NUCLEOTIDE SEQUENCE [LARGE SCALE GENOMIC DNA]</scope>
    <source>
        <strain evidence="2 3">HHB13444</strain>
    </source>
</reference>
<keyword evidence="3" id="KW-1185">Reference proteome</keyword>